<keyword evidence="4" id="KW-1185">Reference proteome</keyword>
<evidence type="ECO:0000259" key="1">
    <source>
        <dbReference type="Pfam" id="PF08646"/>
    </source>
</evidence>
<sequence length="267" mass="30481">MKDDKPVLGLCDVRILIYKSIGLTIVCFYNKLSIVVVSNLKQALITLGTFEISTISMSSVLINPQFQKSTDLAENKYFIVTPSKEMIRTIDVPLVYIMDALLADSQDCLYKFKATIVDILNKDEPWYSSCKKRSKKVKVIEHTESCNNCNSENVEYEMRYCLRLEVCGGEQRAQVILFEEAKYLLGYSFSFERKCTHHAAEKTGPLKWLMKWDIVDLLVLKENASIMLLRKLDPANGLCNGTWLICRGFDKNAIHAEKATCQYATNQ</sequence>
<dbReference type="InterPro" id="IPR013955">
    <property type="entry name" value="Rep_factor-A_C"/>
</dbReference>
<name>A0A9J5XEG1_SOLCO</name>
<evidence type="ECO:0000313" key="3">
    <source>
        <dbReference type="EMBL" id="KAG5586053.1"/>
    </source>
</evidence>
<feature type="domain" description="DNA helicase Pif1-like 2B" evidence="2">
    <location>
        <begin position="217"/>
        <end position="246"/>
    </location>
</feature>
<proteinExistence type="predicted"/>
<dbReference type="SUPFAM" id="SSF50249">
    <property type="entry name" value="Nucleic acid-binding proteins"/>
    <property type="match status" value="1"/>
</dbReference>
<accession>A0A9J5XEG1</accession>
<feature type="domain" description="Replication factor A C-terminal" evidence="1">
    <location>
        <begin position="111"/>
        <end position="188"/>
    </location>
</feature>
<dbReference type="InterPro" id="IPR012340">
    <property type="entry name" value="NA-bd_OB-fold"/>
</dbReference>
<dbReference type="EMBL" id="JACXVP010000009">
    <property type="protein sequence ID" value="KAG5586053.1"/>
    <property type="molecule type" value="Genomic_DNA"/>
</dbReference>
<evidence type="ECO:0000259" key="2">
    <source>
        <dbReference type="Pfam" id="PF21530"/>
    </source>
</evidence>
<dbReference type="Proteomes" id="UP000824120">
    <property type="component" value="Chromosome 9"/>
</dbReference>
<dbReference type="OrthoDB" id="1931061at2759"/>
<dbReference type="InterPro" id="IPR049163">
    <property type="entry name" value="Pif1-like_2B_dom"/>
</dbReference>
<gene>
    <name evidence="3" type="ORF">H5410_046487</name>
</gene>
<organism evidence="3 4">
    <name type="scientific">Solanum commersonii</name>
    <name type="common">Commerson's wild potato</name>
    <name type="synonym">Commerson's nightshade</name>
    <dbReference type="NCBI Taxonomy" id="4109"/>
    <lineage>
        <taxon>Eukaryota</taxon>
        <taxon>Viridiplantae</taxon>
        <taxon>Streptophyta</taxon>
        <taxon>Embryophyta</taxon>
        <taxon>Tracheophyta</taxon>
        <taxon>Spermatophyta</taxon>
        <taxon>Magnoliopsida</taxon>
        <taxon>eudicotyledons</taxon>
        <taxon>Gunneridae</taxon>
        <taxon>Pentapetalae</taxon>
        <taxon>asterids</taxon>
        <taxon>lamiids</taxon>
        <taxon>Solanales</taxon>
        <taxon>Solanaceae</taxon>
        <taxon>Solanoideae</taxon>
        <taxon>Solaneae</taxon>
        <taxon>Solanum</taxon>
    </lineage>
</organism>
<dbReference type="Pfam" id="PF08646">
    <property type="entry name" value="Rep_fac-A_C"/>
    <property type="match status" value="1"/>
</dbReference>
<dbReference type="Gene3D" id="2.40.50.140">
    <property type="entry name" value="Nucleic acid-binding proteins"/>
    <property type="match status" value="1"/>
</dbReference>
<dbReference type="AlphaFoldDB" id="A0A9J5XEG1"/>
<feature type="non-terminal residue" evidence="3">
    <location>
        <position position="267"/>
    </location>
</feature>
<evidence type="ECO:0008006" key="5">
    <source>
        <dbReference type="Google" id="ProtNLM"/>
    </source>
</evidence>
<protein>
    <recommendedName>
        <fullName evidence="5">Replication factor A C-terminal domain-containing protein</fullName>
    </recommendedName>
</protein>
<evidence type="ECO:0000313" key="4">
    <source>
        <dbReference type="Proteomes" id="UP000824120"/>
    </source>
</evidence>
<comment type="caution">
    <text evidence="3">The sequence shown here is derived from an EMBL/GenBank/DDBJ whole genome shotgun (WGS) entry which is preliminary data.</text>
</comment>
<dbReference type="Pfam" id="PF21530">
    <property type="entry name" value="Pif1_2B_dom"/>
    <property type="match status" value="1"/>
</dbReference>
<reference evidence="3 4" key="1">
    <citation type="submission" date="2020-09" db="EMBL/GenBank/DDBJ databases">
        <title>De no assembly of potato wild relative species, Solanum commersonii.</title>
        <authorList>
            <person name="Cho K."/>
        </authorList>
    </citation>
    <scope>NUCLEOTIDE SEQUENCE [LARGE SCALE GENOMIC DNA]</scope>
    <source>
        <strain evidence="3">LZ3.2</strain>
        <tissue evidence="3">Leaf</tissue>
    </source>
</reference>